<dbReference type="EMBL" id="CP139558">
    <property type="protein sequence ID" value="WPU95017.1"/>
    <property type="molecule type" value="Genomic_DNA"/>
</dbReference>
<dbReference type="Gene3D" id="3.50.50.60">
    <property type="entry name" value="FAD/NAD(P)-binding domain"/>
    <property type="match status" value="2"/>
</dbReference>
<dbReference type="InterPro" id="IPR050097">
    <property type="entry name" value="Ferredoxin-NADP_redctase_2"/>
</dbReference>
<gene>
    <name evidence="4" type="ORF">SNE25_05705</name>
</gene>
<sequence length="302" mass="32786">MNAEMDFDVIIVGGSYAGLSAAMALGRALRKVLVIDGGKPCNRQTPHSHNFLTRDGETPAAIASIAKEQLAKYTTVKLVTDFAIEASKLDAGFQIITRSGTNYTAKKILFATGIIDIMPAIPGFAECWGISVLHCPYCHGYEVRHQPTGILGNGDAGFELAKLISNWTNDITFFTNGKSTLSAEQEQLLVKHNIKIIETEVQQIVHDNGQIKNIILQNNEAYQLTAMYARLPFNQHSDLPQQFGCDLTNEGYIAVDGFYHTSIPGIYAAGDNATMVRSVAVVVAAGMVAAAAINRDMITEEF</sequence>
<evidence type="ECO:0000259" key="3">
    <source>
        <dbReference type="Pfam" id="PF07992"/>
    </source>
</evidence>
<name>A0ABZ0TRF6_9SPHI</name>
<keyword evidence="2" id="KW-0560">Oxidoreductase</keyword>
<keyword evidence="1" id="KW-0285">Flavoprotein</keyword>
<dbReference type="PRINTS" id="PR00368">
    <property type="entry name" value="FADPNR"/>
</dbReference>
<evidence type="ECO:0000256" key="2">
    <source>
        <dbReference type="ARBA" id="ARBA00023002"/>
    </source>
</evidence>
<evidence type="ECO:0000256" key="1">
    <source>
        <dbReference type="ARBA" id="ARBA00022630"/>
    </source>
</evidence>
<dbReference type="PRINTS" id="PR00469">
    <property type="entry name" value="PNDRDTASEII"/>
</dbReference>
<dbReference type="RefSeq" id="WP_321564129.1">
    <property type="nucleotide sequence ID" value="NZ_CP139558.1"/>
</dbReference>
<proteinExistence type="predicted"/>
<feature type="domain" description="FAD/NAD(P)-binding" evidence="3">
    <location>
        <begin position="7"/>
        <end position="281"/>
    </location>
</feature>
<organism evidence="4 5">
    <name type="scientific">Mucilaginibacter sabulilitoris</name>
    <dbReference type="NCBI Taxonomy" id="1173583"/>
    <lineage>
        <taxon>Bacteria</taxon>
        <taxon>Pseudomonadati</taxon>
        <taxon>Bacteroidota</taxon>
        <taxon>Sphingobacteriia</taxon>
        <taxon>Sphingobacteriales</taxon>
        <taxon>Sphingobacteriaceae</taxon>
        <taxon>Mucilaginibacter</taxon>
    </lineage>
</organism>
<protein>
    <submittedName>
        <fullName evidence="4">NAD(P)/FAD-dependent oxidoreductase</fullName>
    </submittedName>
</protein>
<dbReference type="Pfam" id="PF07992">
    <property type="entry name" value="Pyr_redox_2"/>
    <property type="match status" value="1"/>
</dbReference>
<evidence type="ECO:0000313" key="4">
    <source>
        <dbReference type="EMBL" id="WPU95017.1"/>
    </source>
</evidence>
<dbReference type="InterPro" id="IPR023753">
    <property type="entry name" value="FAD/NAD-binding_dom"/>
</dbReference>
<reference evidence="4 5" key="1">
    <citation type="submission" date="2023-11" db="EMBL/GenBank/DDBJ databases">
        <title>Analysis of the Genomes of Mucilaginibacter gossypii cycad 4 and M. sabulilitoris SNA2: microbes with the potential for plant growth promotion.</title>
        <authorList>
            <person name="Hirsch A.M."/>
            <person name="Humm E."/>
            <person name="Rubbi M."/>
            <person name="Del Vecchio G."/>
            <person name="Ha S.M."/>
            <person name="Pellegrini M."/>
            <person name="Gunsalus R.P."/>
        </authorList>
    </citation>
    <scope>NUCLEOTIDE SEQUENCE [LARGE SCALE GENOMIC DNA]</scope>
    <source>
        <strain evidence="4 5">SNA2</strain>
    </source>
</reference>
<dbReference type="Proteomes" id="UP001324380">
    <property type="component" value="Chromosome"/>
</dbReference>
<accession>A0ABZ0TRF6</accession>
<dbReference type="PANTHER" id="PTHR48105">
    <property type="entry name" value="THIOREDOXIN REDUCTASE 1-RELATED-RELATED"/>
    <property type="match status" value="1"/>
</dbReference>
<evidence type="ECO:0000313" key="5">
    <source>
        <dbReference type="Proteomes" id="UP001324380"/>
    </source>
</evidence>
<keyword evidence="5" id="KW-1185">Reference proteome</keyword>
<dbReference type="SUPFAM" id="SSF51905">
    <property type="entry name" value="FAD/NAD(P)-binding domain"/>
    <property type="match status" value="1"/>
</dbReference>
<dbReference type="InterPro" id="IPR036188">
    <property type="entry name" value="FAD/NAD-bd_sf"/>
</dbReference>